<evidence type="ECO:0000256" key="3">
    <source>
        <dbReference type="ARBA" id="ARBA00022691"/>
    </source>
</evidence>
<dbReference type="EMBL" id="CP027657">
    <property type="protein sequence ID" value="AVO54099.1"/>
    <property type="molecule type" value="Genomic_DNA"/>
</dbReference>
<feature type="compositionally biased region" description="Low complexity" evidence="5">
    <location>
        <begin position="269"/>
        <end position="281"/>
    </location>
</feature>
<evidence type="ECO:0000313" key="8">
    <source>
        <dbReference type="Proteomes" id="UP000238327"/>
    </source>
</evidence>
<evidence type="ECO:0000256" key="1">
    <source>
        <dbReference type="ARBA" id="ARBA00022603"/>
    </source>
</evidence>
<dbReference type="SUPFAM" id="SSF47757">
    <property type="entry name" value="Chemotaxis receptor methyltransferase CheR, N-terminal domain"/>
    <property type="match status" value="1"/>
</dbReference>
<dbReference type="Pfam" id="PF01739">
    <property type="entry name" value="CheR"/>
    <property type="match status" value="1"/>
</dbReference>
<dbReference type="InterPro" id="IPR022642">
    <property type="entry name" value="CheR_C"/>
</dbReference>
<keyword evidence="4" id="KW-0802">TPR repeat</keyword>
<dbReference type="Gene3D" id="3.40.50.150">
    <property type="entry name" value="Vaccinia Virus protein VP39"/>
    <property type="match status" value="1"/>
</dbReference>
<evidence type="ECO:0000256" key="2">
    <source>
        <dbReference type="ARBA" id="ARBA00022679"/>
    </source>
</evidence>
<proteinExistence type="predicted"/>
<dbReference type="InterPro" id="IPR029063">
    <property type="entry name" value="SAM-dependent_MTases_sf"/>
</dbReference>
<gene>
    <name evidence="7" type="ORF">C7A17_15430</name>
</gene>
<dbReference type="STRING" id="1001585.MDS_4137"/>
<evidence type="ECO:0000256" key="5">
    <source>
        <dbReference type="SAM" id="MobiDB-lite"/>
    </source>
</evidence>
<dbReference type="PROSITE" id="PS50005">
    <property type="entry name" value="TPR"/>
    <property type="match status" value="1"/>
</dbReference>
<dbReference type="CDD" id="cd02440">
    <property type="entry name" value="AdoMet_MTases"/>
    <property type="match status" value="1"/>
</dbReference>
<keyword evidence="1" id="KW-0489">Methyltransferase</keyword>
<dbReference type="PANTHER" id="PTHR24422:SF19">
    <property type="entry name" value="CHEMOTAXIS PROTEIN METHYLTRANSFERASE"/>
    <property type="match status" value="1"/>
</dbReference>
<sequence>MIEHIERLLKSRIGLDAESVGRSVIERAVRQRMAATGLHELESYWTTLGGSPREQQALVEAVVVPETWFFRYPESFNALASLALERQAQLHGARPLRLISLPCSSGEEPYSIAMALLDAGFASGQFQIDALDVSDKVLEQARKGLYGRNSFRGDALEFRDRFFHEQAGSFLLDERVRDCVRLRTGNLLDGNLFAGETPYDFIFCRNLLIYFDRPTQVRVLELLKRQLQAEGTLFIGPAEASLASQNGLLALGRQQTFAFRLAPSMPAKPAAMRAPANRPRPSIMPVSRPPLTSRARPTPRNVQSEAPRPQTQNEDTWAEVASLANAGRSAQARQLSEQHLQTHGPSAAAYYWLGLLSDVDGHSAQACGYYRKAIYLEPQHREALTHLAAHLEAQGDPAGAQRLYRRAQTPGVGDDD</sequence>
<keyword evidence="2" id="KW-0808">Transferase</keyword>
<dbReference type="SUPFAM" id="SSF48452">
    <property type="entry name" value="TPR-like"/>
    <property type="match status" value="1"/>
</dbReference>
<feature type="domain" description="CheR-type methyltransferase" evidence="6">
    <location>
        <begin position="1"/>
        <end position="264"/>
    </location>
</feature>
<dbReference type="AlphaFoldDB" id="A0A2R3QQM3"/>
<dbReference type="RefSeq" id="WP_106738845.1">
    <property type="nucleotide sequence ID" value="NZ_CP027657.1"/>
</dbReference>
<dbReference type="PRINTS" id="PR00996">
    <property type="entry name" value="CHERMTFRASE"/>
</dbReference>
<dbReference type="InterPro" id="IPR011990">
    <property type="entry name" value="TPR-like_helical_dom_sf"/>
</dbReference>
<accession>A0A2R3QQM3</accession>
<dbReference type="Gene3D" id="1.25.40.10">
    <property type="entry name" value="Tetratricopeptide repeat domain"/>
    <property type="match status" value="1"/>
</dbReference>
<dbReference type="InterPro" id="IPR000780">
    <property type="entry name" value="CheR_MeTrfase"/>
</dbReference>
<dbReference type="InterPro" id="IPR019734">
    <property type="entry name" value="TPR_rpt"/>
</dbReference>
<dbReference type="InterPro" id="IPR050903">
    <property type="entry name" value="Bact_Chemotaxis_MeTrfase"/>
</dbReference>
<organism evidence="7 8">
    <name type="scientific">Ectopseudomonas mendocina</name>
    <name type="common">Pseudomonas mendocina</name>
    <dbReference type="NCBI Taxonomy" id="300"/>
    <lineage>
        <taxon>Bacteria</taxon>
        <taxon>Pseudomonadati</taxon>
        <taxon>Pseudomonadota</taxon>
        <taxon>Gammaproteobacteria</taxon>
        <taxon>Pseudomonadales</taxon>
        <taxon>Pseudomonadaceae</taxon>
        <taxon>Ectopseudomonas</taxon>
    </lineage>
</organism>
<feature type="region of interest" description="Disordered" evidence="5">
    <location>
        <begin position="269"/>
        <end position="314"/>
    </location>
</feature>
<protein>
    <submittedName>
        <fullName evidence="7">Chemotaxis protein CheR</fullName>
    </submittedName>
</protein>
<evidence type="ECO:0000313" key="7">
    <source>
        <dbReference type="EMBL" id="AVO54099.1"/>
    </source>
</evidence>
<reference evidence="7 8" key="1">
    <citation type="submission" date="2018-03" db="EMBL/GenBank/DDBJ databases">
        <title>Complete genome sequence and methylome analysis of Pseudomonas mendocina NEB 698.</title>
        <authorList>
            <person name="Morgan R.D."/>
        </authorList>
    </citation>
    <scope>NUCLEOTIDE SEQUENCE [LARGE SCALE GENOMIC DNA]</scope>
    <source>
        <strain evidence="7 8">NEB698</strain>
    </source>
</reference>
<feature type="repeat" description="TPR" evidence="4">
    <location>
        <begin position="347"/>
        <end position="380"/>
    </location>
</feature>
<keyword evidence="3" id="KW-0949">S-adenosyl-L-methionine</keyword>
<dbReference type="PROSITE" id="PS50123">
    <property type="entry name" value="CHER"/>
    <property type="match status" value="1"/>
</dbReference>
<dbReference type="SUPFAM" id="SSF53335">
    <property type="entry name" value="S-adenosyl-L-methionine-dependent methyltransferases"/>
    <property type="match status" value="1"/>
</dbReference>
<dbReference type="OrthoDB" id="9816309at2"/>
<name>A0A2R3QQM3_ECTME</name>
<feature type="compositionally biased region" description="Polar residues" evidence="5">
    <location>
        <begin position="300"/>
        <end position="314"/>
    </location>
</feature>
<dbReference type="Proteomes" id="UP000238327">
    <property type="component" value="Chromosome"/>
</dbReference>
<dbReference type="GO" id="GO:0032259">
    <property type="term" value="P:methylation"/>
    <property type="evidence" value="ECO:0007669"/>
    <property type="project" value="UniProtKB-KW"/>
</dbReference>
<evidence type="ECO:0000259" key="6">
    <source>
        <dbReference type="PROSITE" id="PS50123"/>
    </source>
</evidence>
<dbReference type="SMART" id="SM00138">
    <property type="entry name" value="MeTrc"/>
    <property type="match status" value="1"/>
</dbReference>
<evidence type="ECO:0000256" key="4">
    <source>
        <dbReference type="PROSITE-ProRule" id="PRU00339"/>
    </source>
</evidence>
<dbReference type="PANTHER" id="PTHR24422">
    <property type="entry name" value="CHEMOTAXIS PROTEIN METHYLTRANSFERASE"/>
    <property type="match status" value="1"/>
</dbReference>
<dbReference type="GO" id="GO:0008757">
    <property type="term" value="F:S-adenosylmethionine-dependent methyltransferase activity"/>
    <property type="evidence" value="ECO:0007669"/>
    <property type="project" value="InterPro"/>
</dbReference>